<comment type="caution">
    <text evidence="1">The sequence shown here is derived from an EMBL/GenBank/DDBJ whole genome shotgun (WGS) entry which is preliminary data.</text>
</comment>
<gene>
    <name evidence="1" type="ORF">QLT01_08035</name>
</gene>
<dbReference type="InterPro" id="IPR036761">
    <property type="entry name" value="TTHA0802/YceI-like_sf"/>
</dbReference>
<accession>A0ABT6UNL5</accession>
<dbReference type="Proteomes" id="UP001229025">
    <property type="component" value="Unassembled WGS sequence"/>
</dbReference>
<reference evidence="1 2" key="1">
    <citation type="submission" date="2023-04" db="EMBL/GenBank/DDBJ databases">
        <authorList>
            <person name="Otstavnykh N."/>
            <person name="Seitkalieva A."/>
            <person name="Bystritskaya E."/>
        </authorList>
    </citation>
    <scope>NUCLEOTIDE SEQUENCE [LARGE SCALE GENOMIC DNA]</scope>
    <source>
        <strain evidence="1 2">NRIC 0815</strain>
    </source>
</reference>
<name>A0ABT6UNL5_9GAMM</name>
<dbReference type="RefSeq" id="WP_043333134.1">
    <property type="nucleotide sequence ID" value="NZ_CP084115.1"/>
</dbReference>
<evidence type="ECO:0000313" key="2">
    <source>
        <dbReference type="Proteomes" id="UP001229025"/>
    </source>
</evidence>
<dbReference type="EMBL" id="JASCSA010000005">
    <property type="protein sequence ID" value="MDI5884300.1"/>
    <property type="molecule type" value="Genomic_DNA"/>
</dbReference>
<keyword evidence="2" id="KW-1185">Reference proteome</keyword>
<dbReference type="Gene3D" id="2.40.128.110">
    <property type="entry name" value="Lipid/polyisoprenoid-binding, YceI-like"/>
    <property type="match status" value="1"/>
</dbReference>
<protein>
    <submittedName>
        <fullName evidence="1">Uncharacterized protein</fullName>
    </submittedName>
</protein>
<organism evidence="1 2">
    <name type="scientific">Cobetia amphilecti</name>
    <dbReference type="NCBI Taxonomy" id="1055104"/>
    <lineage>
        <taxon>Bacteria</taxon>
        <taxon>Pseudomonadati</taxon>
        <taxon>Pseudomonadota</taxon>
        <taxon>Gammaproteobacteria</taxon>
        <taxon>Oceanospirillales</taxon>
        <taxon>Halomonadaceae</taxon>
        <taxon>Cobetia</taxon>
    </lineage>
</organism>
<sequence>MSLPFSRWTRALSRTLARRSTGKPASRLTATAAKSRFGAPIKAAALAFAMSGIGVSLPTQAAWQLVPDSSGATATLTAQGSQGNVEHVHHLNGLSGTVGDDGKMSIPLSVGQTDLLDKVGELPPWLSGVSQMRLATLTLNLDPLAIAALEPGQTTRMQVPFSATDGNRTHRETLPLEVTRQDATHLTFINADPISLDSAEVARNQVGSTLLNLLGYGKLVGDIPVTLQGEMVDQ</sequence>
<proteinExistence type="predicted"/>
<evidence type="ECO:0000313" key="1">
    <source>
        <dbReference type="EMBL" id="MDI5884300.1"/>
    </source>
</evidence>
<reference evidence="2" key="2">
    <citation type="submission" date="2023-07" db="EMBL/GenBank/DDBJ databases">
        <title>Genome-based characterization of strain KMM 296 and proposal for reclassification of Cobetia litoralis and Cobetia pacifica, and emended description of the species Cobetia amphilecti and Cobetia marina.</title>
        <authorList>
            <person name="Balabanova L."/>
            <person name="Nedashkovskaya O."/>
        </authorList>
    </citation>
    <scope>NUCLEOTIDE SEQUENCE [LARGE SCALE GENOMIC DNA]</scope>
    <source>
        <strain evidence="2">NRIC 0815</strain>
    </source>
</reference>